<evidence type="ECO:0000256" key="1">
    <source>
        <dbReference type="SAM" id="MobiDB-lite"/>
    </source>
</evidence>
<organism evidence="4">
    <name type="scientific">Schistocephalus solidus</name>
    <name type="common">Tapeworm</name>
    <dbReference type="NCBI Taxonomy" id="70667"/>
    <lineage>
        <taxon>Eukaryota</taxon>
        <taxon>Metazoa</taxon>
        <taxon>Spiralia</taxon>
        <taxon>Lophotrochozoa</taxon>
        <taxon>Platyhelminthes</taxon>
        <taxon>Cestoda</taxon>
        <taxon>Eucestoda</taxon>
        <taxon>Diphyllobothriidea</taxon>
        <taxon>Diphyllobothriidae</taxon>
        <taxon>Schistocephalus</taxon>
    </lineage>
</organism>
<sequence>MTIQGHLDELSAATESQPGDLRGPRPGLTGLEKSSKDCVAIYEFNRITAAKVKRMTHKSQAPTIHNAKVCVQICPVGHIVSQCSNELKTNKRPMVNVIQVSTTFKTMNIPIAGDHTSKAPQHPTITVTYIIPLTAPRLQIRRHTPPPPPTLPLPRPLNHLGHAVRHYLQHHRSYHRTWGIDHNLSLLRSNIHLTHWTGQALPNQSHRDRRASAMSTSLTYLNCPHCPCAFTYTMGLQGYMRLP</sequence>
<dbReference type="Proteomes" id="UP000275846">
    <property type="component" value="Unassembled WGS sequence"/>
</dbReference>
<dbReference type="WBParaSite" id="SSLN_0000427201-mRNA-1">
    <property type="protein sequence ID" value="SSLN_0000427201-mRNA-1"/>
    <property type="gene ID" value="SSLN_0000427201"/>
</dbReference>
<name>A0A183SIT0_SCHSO</name>
<accession>A0A183SIT0</accession>
<gene>
    <name evidence="2" type="ORF">SSLN_LOCUS4128</name>
</gene>
<feature type="region of interest" description="Disordered" evidence="1">
    <location>
        <begin position="1"/>
        <end position="30"/>
    </location>
</feature>
<reference evidence="4" key="1">
    <citation type="submission" date="2016-06" db="UniProtKB">
        <authorList>
            <consortium name="WormBaseParasite"/>
        </authorList>
    </citation>
    <scope>IDENTIFICATION</scope>
</reference>
<evidence type="ECO:0000313" key="3">
    <source>
        <dbReference type="Proteomes" id="UP000275846"/>
    </source>
</evidence>
<evidence type="ECO:0000313" key="2">
    <source>
        <dbReference type="EMBL" id="VDL90513.1"/>
    </source>
</evidence>
<proteinExistence type="predicted"/>
<dbReference type="EMBL" id="UYSU01032755">
    <property type="protein sequence ID" value="VDL90513.1"/>
    <property type="molecule type" value="Genomic_DNA"/>
</dbReference>
<protein>
    <submittedName>
        <fullName evidence="2 4">Uncharacterized protein</fullName>
    </submittedName>
</protein>
<keyword evidence="3" id="KW-1185">Reference proteome</keyword>
<dbReference type="AlphaFoldDB" id="A0A183SIT0"/>
<evidence type="ECO:0000313" key="4">
    <source>
        <dbReference type="WBParaSite" id="SSLN_0000427201-mRNA-1"/>
    </source>
</evidence>
<reference evidence="2 3" key="2">
    <citation type="submission" date="2018-11" db="EMBL/GenBank/DDBJ databases">
        <authorList>
            <consortium name="Pathogen Informatics"/>
        </authorList>
    </citation>
    <scope>NUCLEOTIDE SEQUENCE [LARGE SCALE GENOMIC DNA]</scope>
    <source>
        <strain evidence="2 3">NST_G2</strain>
    </source>
</reference>